<evidence type="ECO:0000313" key="2">
    <source>
        <dbReference type="Proteomes" id="UP001186974"/>
    </source>
</evidence>
<dbReference type="Proteomes" id="UP001186974">
    <property type="component" value="Unassembled WGS sequence"/>
</dbReference>
<name>A0ACC3CTG8_9PEZI</name>
<proteinExistence type="predicted"/>
<dbReference type="EMBL" id="JAWDJW010011808">
    <property type="protein sequence ID" value="KAK3044537.1"/>
    <property type="molecule type" value="Genomic_DNA"/>
</dbReference>
<comment type="caution">
    <text evidence="1">The sequence shown here is derived from an EMBL/GenBank/DDBJ whole genome shotgun (WGS) entry which is preliminary data.</text>
</comment>
<sequence>MVTTGFWLGMTLGRVILGFVTPRIGENLAVIIYIPLTIGLELLFWLVPQFYVSAVAVGLQGFFLGPLFPAAMVVVSKLLPRHLHVGAIGFSAAAGMSGAALFPFAVGAIAQKKGVQVLQPIILALLCVILFLWLCLPGTSAKDHDGERPKGWKAVLKRKILGR</sequence>
<reference evidence="1" key="1">
    <citation type="submission" date="2024-09" db="EMBL/GenBank/DDBJ databases">
        <title>Black Yeasts Isolated from many extreme environments.</title>
        <authorList>
            <person name="Coleine C."/>
            <person name="Stajich J.E."/>
            <person name="Selbmann L."/>
        </authorList>
    </citation>
    <scope>NUCLEOTIDE SEQUENCE</scope>
    <source>
        <strain evidence="1">CCFEE 5737</strain>
    </source>
</reference>
<organism evidence="1 2">
    <name type="scientific">Coniosporium uncinatum</name>
    <dbReference type="NCBI Taxonomy" id="93489"/>
    <lineage>
        <taxon>Eukaryota</taxon>
        <taxon>Fungi</taxon>
        <taxon>Dikarya</taxon>
        <taxon>Ascomycota</taxon>
        <taxon>Pezizomycotina</taxon>
        <taxon>Dothideomycetes</taxon>
        <taxon>Dothideomycetes incertae sedis</taxon>
        <taxon>Coniosporium</taxon>
    </lineage>
</organism>
<accession>A0ACC3CTG8</accession>
<evidence type="ECO:0000313" key="1">
    <source>
        <dbReference type="EMBL" id="KAK3044537.1"/>
    </source>
</evidence>
<gene>
    <name evidence="1" type="ORF">LTS18_001002</name>
</gene>
<keyword evidence="2" id="KW-1185">Reference proteome</keyword>
<protein>
    <submittedName>
        <fullName evidence="1">Uncharacterized protein</fullName>
    </submittedName>
</protein>